<keyword evidence="1" id="KW-0472">Membrane</keyword>
<keyword evidence="4" id="KW-1185">Reference proteome</keyword>
<dbReference type="EMBL" id="SLWN01000004">
    <property type="protein sequence ID" value="TCO32490.1"/>
    <property type="molecule type" value="Genomic_DNA"/>
</dbReference>
<feature type="transmembrane region" description="Helical" evidence="1">
    <location>
        <begin position="236"/>
        <end position="257"/>
    </location>
</feature>
<gene>
    <name evidence="3" type="ORF">EV652_10496</name>
</gene>
<feature type="transmembrane region" description="Helical" evidence="1">
    <location>
        <begin position="75"/>
        <end position="96"/>
    </location>
</feature>
<dbReference type="GO" id="GO:0080120">
    <property type="term" value="P:CAAX-box protein maturation"/>
    <property type="evidence" value="ECO:0007669"/>
    <property type="project" value="UniProtKB-ARBA"/>
</dbReference>
<dbReference type="RefSeq" id="WP_132209285.1">
    <property type="nucleotide sequence ID" value="NZ_SLWN01000004.1"/>
</dbReference>
<proteinExistence type="predicted"/>
<organism evidence="3 4">
    <name type="scientific">Kribbella steppae</name>
    <dbReference type="NCBI Taxonomy" id="2512223"/>
    <lineage>
        <taxon>Bacteria</taxon>
        <taxon>Bacillati</taxon>
        <taxon>Actinomycetota</taxon>
        <taxon>Actinomycetes</taxon>
        <taxon>Propionibacteriales</taxon>
        <taxon>Kribbellaceae</taxon>
        <taxon>Kribbella</taxon>
    </lineage>
</organism>
<evidence type="ECO:0000259" key="2">
    <source>
        <dbReference type="Pfam" id="PF02517"/>
    </source>
</evidence>
<dbReference type="Proteomes" id="UP000294508">
    <property type="component" value="Unassembled WGS sequence"/>
</dbReference>
<comment type="caution">
    <text evidence="3">The sequence shown here is derived from an EMBL/GenBank/DDBJ whole genome shotgun (WGS) entry which is preliminary data.</text>
</comment>
<evidence type="ECO:0000256" key="1">
    <source>
        <dbReference type="SAM" id="Phobius"/>
    </source>
</evidence>
<dbReference type="OrthoDB" id="4453618at2"/>
<feature type="transmembrane region" description="Helical" evidence="1">
    <location>
        <begin position="159"/>
        <end position="181"/>
    </location>
</feature>
<sequence>MTSSADEAAEPAAAPVVDRRVLTKEVWLVLALSLGASGLSAIISFIGVLTSAKPISGQTAVIVESRAPGRPWLDLTWQLFAVATALVPVALVAHFMARGGETMRTLGFDLSDRLRDLGRGTAVAAAIGGAGLAFYLAAYATGVNLTVDPARLPDIWWRIPILILVAAQNAILEEVIVLAYLNRRLDQLGWSVGASTAASALLRGSYHLYQGLGGFFGNVIMGVIFCYLYRRWGRVMPLVVAHTLIDIGALVGATYLIGKVGWLPG</sequence>
<accession>A0A4V2S0F5</accession>
<feature type="transmembrane region" description="Helical" evidence="1">
    <location>
        <begin position="188"/>
        <end position="206"/>
    </location>
</feature>
<reference evidence="3 4" key="1">
    <citation type="journal article" date="2015" name="Stand. Genomic Sci.">
        <title>Genomic Encyclopedia of Bacterial and Archaeal Type Strains, Phase III: the genomes of soil and plant-associated and newly described type strains.</title>
        <authorList>
            <person name="Whitman W.B."/>
            <person name="Woyke T."/>
            <person name="Klenk H.P."/>
            <person name="Zhou Y."/>
            <person name="Lilburn T.G."/>
            <person name="Beck B.J."/>
            <person name="De Vos P."/>
            <person name="Vandamme P."/>
            <person name="Eisen J.A."/>
            <person name="Garrity G."/>
            <person name="Hugenholtz P."/>
            <person name="Kyrpides N.C."/>
        </authorList>
    </citation>
    <scope>NUCLEOTIDE SEQUENCE [LARGE SCALE GENOMIC DNA]</scope>
    <source>
        <strain evidence="3 4">VKM Ac-2572</strain>
    </source>
</reference>
<evidence type="ECO:0000313" key="4">
    <source>
        <dbReference type="Proteomes" id="UP000294508"/>
    </source>
</evidence>
<dbReference type="AlphaFoldDB" id="A0A4V2S0F5"/>
<feature type="domain" description="CAAX prenyl protease 2/Lysostaphin resistance protein A-like" evidence="2">
    <location>
        <begin position="156"/>
        <end position="247"/>
    </location>
</feature>
<keyword evidence="1" id="KW-0812">Transmembrane</keyword>
<evidence type="ECO:0000313" key="3">
    <source>
        <dbReference type="EMBL" id="TCO32490.1"/>
    </source>
</evidence>
<keyword evidence="1" id="KW-1133">Transmembrane helix</keyword>
<feature type="transmembrane region" description="Helical" evidence="1">
    <location>
        <begin position="212"/>
        <end position="229"/>
    </location>
</feature>
<feature type="transmembrane region" description="Helical" evidence="1">
    <location>
        <begin position="117"/>
        <end position="139"/>
    </location>
</feature>
<protein>
    <recommendedName>
        <fullName evidence="2">CAAX prenyl protease 2/Lysostaphin resistance protein A-like domain-containing protein</fullName>
    </recommendedName>
</protein>
<name>A0A4V2S0F5_9ACTN</name>
<feature type="transmembrane region" description="Helical" evidence="1">
    <location>
        <begin position="26"/>
        <end position="49"/>
    </location>
</feature>
<dbReference type="GO" id="GO:0004175">
    <property type="term" value="F:endopeptidase activity"/>
    <property type="evidence" value="ECO:0007669"/>
    <property type="project" value="UniProtKB-ARBA"/>
</dbReference>
<dbReference type="Pfam" id="PF02517">
    <property type="entry name" value="Rce1-like"/>
    <property type="match status" value="1"/>
</dbReference>
<dbReference type="InterPro" id="IPR003675">
    <property type="entry name" value="Rce1/LyrA-like_dom"/>
</dbReference>